<evidence type="ECO:0000313" key="4">
    <source>
        <dbReference type="Proteomes" id="UP000027222"/>
    </source>
</evidence>
<dbReference type="OrthoDB" id="3071396at2759"/>
<dbReference type="AlphaFoldDB" id="A0A067TAM9"/>
<proteinExistence type="predicted"/>
<feature type="compositionally biased region" description="Basic and acidic residues" evidence="1">
    <location>
        <begin position="210"/>
        <end position="224"/>
    </location>
</feature>
<protein>
    <submittedName>
        <fullName evidence="3">Uncharacterized protein</fullName>
    </submittedName>
</protein>
<accession>A0A067TAM9</accession>
<dbReference type="EMBL" id="KL142372">
    <property type="protein sequence ID" value="KDR80211.1"/>
    <property type="molecule type" value="Genomic_DNA"/>
</dbReference>
<gene>
    <name evidence="3" type="ORF">GALMADRAFT_242504</name>
</gene>
<name>A0A067TAM9_GALM3</name>
<keyword evidence="2" id="KW-0812">Transmembrane</keyword>
<sequence>MALGGSHMSSTVTPTGTQSVLPPPVQTSNNSNNSSGGGDALQQKGANYFFGFLITFVVLLLVFVGCGIGSRRRYLARRQAAFLGGMDPWGTVRLDGAEQPQPVLFEQRFEEPVVEKRWTQTMPLSVTLLRRVKDEPSADDRPPPGAHDLVAGAPPLNGGIGVEQPTSSAPDITTSSPTPPPPPPPPPRRRATEREHIFPSVSVPSWIPRSESKRRSSQDEKQDVDGDTVDPPEALEITIMIAMPSSSRSASTHDPSHSHPHPHPNPHLPEYQIGVTTLPWHTELNLTSTTPSSS</sequence>
<organism evidence="3 4">
    <name type="scientific">Galerina marginata (strain CBS 339.88)</name>
    <dbReference type="NCBI Taxonomy" id="685588"/>
    <lineage>
        <taxon>Eukaryota</taxon>
        <taxon>Fungi</taxon>
        <taxon>Dikarya</taxon>
        <taxon>Basidiomycota</taxon>
        <taxon>Agaricomycotina</taxon>
        <taxon>Agaricomycetes</taxon>
        <taxon>Agaricomycetidae</taxon>
        <taxon>Agaricales</taxon>
        <taxon>Agaricineae</taxon>
        <taxon>Strophariaceae</taxon>
        <taxon>Galerina</taxon>
    </lineage>
</organism>
<dbReference type="HOGENOM" id="CLU_1094592_0_0_1"/>
<reference evidence="4" key="1">
    <citation type="journal article" date="2014" name="Proc. Natl. Acad. Sci. U.S.A.">
        <title>Extensive sampling of basidiomycete genomes demonstrates inadequacy of the white-rot/brown-rot paradigm for wood decay fungi.</title>
        <authorList>
            <person name="Riley R."/>
            <person name="Salamov A.A."/>
            <person name="Brown D.W."/>
            <person name="Nagy L.G."/>
            <person name="Floudas D."/>
            <person name="Held B.W."/>
            <person name="Levasseur A."/>
            <person name="Lombard V."/>
            <person name="Morin E."/>
            <person name="Otillar R."/>
            <person name="Lindquist E.A."/>
            <person name="Sun H."/>
            <person name="LaButti K.M."/>
            <person name="Schmutz J."/>
            <person name="Jabbour D."/>
            <person name="Luo H."/>
            <person name="Baker S.E."/>
            <person name="Pisabarro A.G."/>
            <person name="Walton J.D."/>
            <person name="Blanchette R.A."/>
            <person name="Henrissat B."/>
            <person name="Martin F."/>
            <person name="Cullen D."/>
            <person name="Hibbett D.S."/>
            <person name="Grigoriev I.V."/>
        </authorList>
    </citation>
    <scope>NUCLEOTIDE SEQUENCE [LARGE SCALE GENOMIC DNA]</scope>
    <source>
        <strain evidence="4">CBS 339.88</strain>
    </source>
</reference>
<keyword evidence="4" id="KW-1185">Reference proteome</keyword>
<feature type="transmembrane region" description="Helical" evidence="2">
    <location>
        <begin position="48"/>
        <end position="69"/>
    </location>
</feature>
<dbReference type="Proteomes" id="UP000027222">
    <property type="component" value="Unassembled WGS sequence"/>
</dbReference>
<feature type="region of interest" description="Disordered" evidence="1">
    <location>
        <begin position="134"/>
        <end position="276"/>
    </location>
</feature>
<keyword evidence="2" id="KW-1133">Transmembrane helix</keyword>
<keyword evidence="2" id="KW-0472">Membrane</keyword>
<evidence type="ECO:0000256" key="1">
    <source>
        <dbReference type="SAM" id="MobiDB-lite"/>
    </source>
</evidence>
<feature type="compositionally biased region" description="Pro residues" evidence="1">
    <location>
        <begin position="177"/>
        <end position="186"/>
    </location>
</feature>
<evidence type="ECO:0000256" key="2">
    <source>
        <dbReference type="SAM" id="Phobius"/>
    </source>
</evidence>
<feature type="compositionally biased region" description="Low complexity" evidence="1">
    <location>
        <begin position="165"/>
        <end position="176"/>
    </location>
</feature>
<evidence type="ECO:0000313" key="3">
    <source>
        <dbReference type="EMBL" id="KDR80211.1"/>
    </source>
</evidence>
<feature type="region of interest" description="Disordered" evidence="1">
    <location>
        <begin position="1"/>
        <end position="38"/>
    </location>
</feature>
<feature type="compositionally biased region" description="Polar residues" evidence="1">
    <location>
        <begin position="7"/>
        <end position="20"/>
    </location>
</feature>